<dbReference type="Proteomes" id="UP001187682">
    <property type="component" value="Unassembled WGS sequence"/>
</dbReference>
<proteinExistence type="predicted"/>
<keyword evidence="4" id="KW-1185">Reference proteome</keyword>
<comment type="caution">
    <text evidence="3">The sequence shown here is derived from an EMBL/GenBank/DDBJ whole genome shotgun (WGS) entry which is preliminary data.</text>
</comment>
<dbReference type="PANTHER" id="PTHR10622">
    <property type="entry name" value="HET DOMAIN-CONTAINING PROTEIN"/>
    <property type="match status" value="1"/>
</dbReference>
<sequence>MRLLNSYTLDFHEFENGSCPPYAILSHTWGGEEVLHRDMTWLQEYCRLYEPDDQSSQEKKKPQGKDTEAGPSAAGSSKPGERTLPDEDDEECPAYGEVEETSTEDQSTARAIRARQGYQKILKIAEHCRVSQIGYFWIDTCCIDKSNGFEVSEAVLSAYQWYKEATVCFMYLSDVPSTDPLADPDSVFRRSWWFTRGWTLIELLAPTARVWFDQDWNFIFPDTRLIYEITGIDTGYLEGADPSIACVAKRMSWAAHRNTTRREDVAYCLLGLFDISMPILYGEGAEKAFMRLQRKILKTTVDTSIFAWGYEAPILTDSVRILATSPDEFSGCRTLRRAQNVAPMNDYFLLGPRGLEYRSDVAQCRTRDPKLWDGHFGLVMNEIYDDAAPEHRLYIPLMSLNEPSTADGTRTILKRLCGSRPVRILPKNRKNLTVHPRRSFFFRSERTDATPVVNVLFTPSLSALPFKLVEVFPPQMLVPSHGGFVTPYRLAITNVHPPTVIFLRYEENAPGAHSRRFVVVLQYTGIRERASSFELTSSKVSAVDITNSKLISLCDEFLERPEKAKPHFWSGFFSSVPIGDTLVSTSVDMDSERWDLMRLHVRTAPLGSTADGVVTGEALVAMAGARGHGERMRTPFD</sequence>
<dbReference type="Pfam" id="PF06985">
    <property type="entry name" value="HET"/>
    <property type="match status" value="1"/>
</dbReference>
<reference evidence="3" key="1">
    <citation type="submission" date="2018-03" db="EMBL/GenBank/DDBJ databases">
        <authorList>
            <person name="Guldener U."/>
        </authorList>
    </citation>
    <scope>NUCLEOTIDE SEQUENCE</scope>
</reference>
<evidence type="ECO:0000256" key="1">
    <source>
        <dbReference type="SAM" id="MobiDB-lite"/>
    </source>
</evidence>
<evidence type="ECO:0000313" key="4">
    <source>
        <dbReference type="Proteomes" id="UP001187682"/>
    </source>
</evidence>
<organism evidence="3 4">
    <name type="scientific">Cephalotrichum gorgonifer</name>
    <dbReference type="NCBI Taxonomy" id="2041049"/>
    <lineage>
        <taxon>Eukaryota</taxon>
        <taxon>Fungi</taxon>
        <taxon>Dikarya</taxon>
        <taxon>Ascomycota</taxon>
        <taxon>Pezizomycotina</taxon>
        <taxon>Sordariomycetes</taxon>
        <taxon>Hypocreomycetidae</taxon>
        <taxon>Microascales</taxon>
        <taxon>Microascaceae</taxon>
        <taxon>Cephalotrichum</taxon>
    </lineage>
</organism>
<gene>
    <name evidence="3" type="ORF">DNG_03540</name>
</gene>
<feature type="domain" description="Heterokaryon incompatibility" evidence="2">
    <location>
        <begin position="110"/>
        <end position="177"/>
    </location>
</feature>
<feature type="compositionally biased region" description="Basic and acidic residues" evidence="1">
    <location>
        <begin position="56"/>
        <end position="68"/>
    </location>
</feature>
<protein>
    <recommendedName>
        <fullName evidence="2">Heterokaryon incompatibility domain-containing protein</fullName>
    </recommendedName>
</protein>
<dbReference type="PANTHER" id="PTHR10622:SF10">
    <property type="entry name" value="HET DOMAIN-CONTAINING PROTEIN"/>
    <property type="match status" value="1"/>
</dbReference>
<evidence type="ECO:0000259" key="2">
    <source>
        <dbReference type="Pfam" id="PF06985"/>
    </source>
</evidence>
<dbReference type="InterPro" id="IPR010730">
    <property type="entry name" value="HET"/>
</dbReference>
<accession>A0AAE8SU34</accession>
<feature type="compositionally biased region" description="Acidic residues" evidence="1">
    <location>
        <begin position="86"/>
        <end position="103"/>
    </location>
</feature>
<name>A0AAE8SU34_9PEZI</name>
<dbReference type="EMBL" id="ONZQ02000004">
    <property type="protein sequence ID" value="SPO00792.1"/>
    <property type="molecule type" value="Genomic_DNA"/>
</dbReference>
<evidence type="ECO:0000313" key="3">
    <source>
        <dbReference type="EMBL" id="SPO00792.1"/>
    </source>
</evidence>
<feature type="region of interest" description="Disordered" evidence="1">
    <location>
        <begin position="52"/>
        <end position="109"/>
    </location>
</feature>
<dbReference type="AlphaFoldDB" id="A0AAE8SU34"/>